<dbReference type="PANTHER" id="PTHR11161:SF0">
    <property type="entry name" value="O-ACYLTRANSFERASE LIKE PROTEIN"/>
    <property type="match status" value="1"/>
</dbReference>
<gene>
    <name evidence="4" type="ORF">IscW_ISCW004911</name>
</gene>
<proteinExistence type="predicted"/>
<dbReference type="SMART" id="SM00703">
    <property type="entry name" value="NRF"/>
    <property type="match status" value="1"/>
</dbReference>
<keyword evidence="2" id="KW-0472">Membrane</keyword>
<feature type="transmembrane region" description="Helical" evidence="2">
    <location>
        <begin position="338"/>
        <end position="359"/>
    </location>
</feature>
<dbReference type="InterPro" id="IPR052728">
    <property type="entry name" value="O2_lipid_transport_reg"/>
</dbReference>
<dbReference type="GO" id="GO:0016747">
    <property type="term" value="F:acyltransferase activity, transferring groups other than amino-acyl groups"/>
    <property type="evidence" value="ECO:0007669"/>
    <property type="project" value="InterPro"/>
</dbReference>
<dbReference type="HOGENOM" id="CLU_007874_2_2_1"/>
<dbReference type="EMBL" id="ABJB010005390">
    <property type="status" value="NOT_ANNOTATED_CDS"/>
    <property type="molecule type" value="Genomic_DNA"/>
</dbReference>
<dbReference type="EMBL" id="DS728629">
    <property type="protein sequence ID" value="EEC06878.1"/>
    <property type="molecule type" value="Genomic_DNA"/>
</dbReference>
<keyword evidence="6" id="KW-1185">Reference proteome</keyword>
<sequence length="610" mass="68269">MKDVAGQPAEDYCAMVDATGKVAPGLLMGTLGDLGNFDECLATAVNNLYGERDFSGRFCTVYMNFKNNSFVSKMVDKFQQQGYLMDYKNPLRWIKNHMANGVRQSACIPSTCSAEDLAYILNTMGKKIGMVVRIRGCKAEGETKVTGWQTGILSTLGTMAALVCVGTGIDIALRTIFKAKTQGRPRGSLMNVVDLVEEFMTTLIANAFPSVETFLFISGFLLSYNVQKSLRNKTRLFLWVPLILLRRYIRLTVPAMFIVGIWLLVPLMADGPVLNDFKATFLDTCQRRWWSVMLHTNNFAPFLEMCLGHLWYINIDFQLYVALIFIPILMIRRPYLGIMIAAFATVASSAYTGIISYIMNYQPAIIFTHTDVSYTIGTANQIYFKPFSHIGPFCIGVVLGYYIYMAPKIRLSKATELLCWSAAVACGVAIVFAPHKWYTDHSYSIYRPECLLFASLHRVAWTLSVGWVVFACATGRGGFVMSFLSWPALVPLSRLSYGAFLTHVVILLVQTMTNRERIAYTYMVKTMNYFSVVMASYLCAYVLFLFCEAPVATLERTLLGGRRSPATEMEPTKPNSEPARTTENGHHHACGFVLPVRCGSTDESAQRSHL</sequence>
<dbReference type="PANTHER" id="PTHR11161">
    <property type="entry name" value="O-ACYLTRANSFERASE"/>
    <property type="match status" value="1"/>
</dbReference>
<dbReference type="EMBL" id="ABJB011000345">
    <property type="status" value="NOT_ANNOTATED_CDS"/>
    <property type="molecule type" value="Genomic_DNA"/>
</dbReference>
<dbReference type="VEuPathDB" id="VectorBase:ISCP_030652"/>
<keyword evidence="2" id="KW-0812">Transmembrane</keyword>
<dbReference type="EMBL" id="ABJB011032016">
    <property type="status" value="NOT_ANNOTATED_CDS"/>
    <property type="molecule type" value="Genomic_DNA"/>
</dbReference>
<evidence type="ECO:0000313" key="5">
    <source>
        <dbReference type="EnsemblMetazoa" id="ISCW004911-PA"/>
    </source>
</evidence>
<dbReference type="InterPro" id="IPR002656">
    <property type="entry name" value="Acyl_transf_3_dom"/>
</dbReference>
<dbReference type="EMBL" id="ABJB010356056">
    <property type="status" value="NOT_ANNOTATED_CDS"/>
    <property type="molecule type" value="Genomic_DNA"/>
</dbReference>
<dbReference type="InterPro" id="IPR006621">
    <property type="entry name" value="Nose-resist-to-fluoxetine_N"/>
</dbReference>
<reference evidence="5" key="2">
    <citation type="submission" date="2020-05" db="UniProtKB">
        <authorList>
            <consortium name="EnsemblMetazoa"/>
        </authorList>
    </citation>
    <scope>IDENTIFICATION</scope>
    <source>
        <strain evidence="5">wikel</strain>
    </source>
</reference>
<feature type="transmembrane region" description="Helical" evidence="2">
    <location>
        <begin position="529"/>
        <end position="554"/>
    </location>
</feature>
<dbReference type="EMBL" id="ABJB010514129">
    <property type="status" value="NOT_ANNOTATED_CDS"/>
    <property type="molecule type" value="Genomic_DNA"/>
</dbReference>
<dbReference type="EMBL" id="ABJB011139096">
    <property type="status" value="NOT_ANNOTATED_CDS"/>
    <property type="molecule type" value="Genomic_DNA"/>
</dbReference>
<evidence type="ECO:0000259" key="3">
    <source>
        <dbReference type="SMART" id="SM00703"/>
    </source>
</evidence>
<dbReference type="Proteomes" id="UP000001555">
    <property type="component" value="Unassembled WGS sequence"/>
</dbReference>
<feature type="transmembrane region" description="Helical" evidence="2">
    <location>
        <begin position="248"/>
        <end position="269"/>
    </location>
</feature>
<feature type="compositionally biased region" description="Polar residues" evidence="1">
    <location>
        <begin position="573"/>
        <end position="582"/>
    </location>
</feature>
<dbReference type="VEuPathDB" id="VectorBase:ISCI004911"/>
<organism>
    <name type="scientific">Ixodes scapularis</name>
    <name type="common">Black-legged tick</name>
    <name type="synonym">Deer tick</name>
    <dbReference type="NCBI Taxonomy" id="6945"/>
    <lineage>
        <taxon>Eukaryota</taxon>
        <taxon>Metazoa</taxon>
        <taxon>Ecdysozoa</taxon>
        <taxon>Arthropoda</taxon>
        <taxon>Chelicerata</taxon>
        <taxon>Arachnida</taxon>
        <taxon>Acari</taxon>
        <taxon>Parasitiformes</taxon>
        <taxon>Ixodida</taxon>
        <taxon>Ixodoidea</taxon>
        <taxon>Ixodidae</taxon>
        <taxon>Ixodinae</taxon>
        <taxon>Ixodes</taxon>
    </lineage>
</organism>
<evidence type="ECO:0000256" key="1">
    <source>
        <dbReference type="SAM" id="MobiDB-lite"/>
    </source>
</evidence>
<feature type="region of interest" description="Disordered" evidence="1">
    <location>
        <begin position="562"/>
        <end position="585"/>
    </location>
</feature>
<evidence type="ECO:0000313" key="4">
    <source>
        <dbReference type="EMBL" id="EEC06878.1"/>
    </source>
</evidence>
<reference evidence="4 6" key="1">
    <citation type="submission" date="2008-03" db="EMBL/GenBank/DDBJ databases">
        <title>Annotation of Ixodes scapularis.</title>
        <authorList>
            <consortium name="Ixodes scapularis Genome Project Consortium"/>
            <person name="Caler E."/>
            <person name="Hannick L.I."/>
            <person name="Bidwell S."/>
            <person name="Joardar V."/>
            <person name="Thiagarajan M."/>
            <person name="Amedeo P."/>
            <person name="Galinsky K.J."/>
            <person name="Schobel S."/>
            <person name="Inman J."/>
            <person name="Hostetler J."/>
            <person name="Miller J."/>
            <person name="Hammond M."/>
            <person name="Megy K."/>
            <person name="Lawson D."/>
            <person name="Kodira C."/>
            <person name="Sutton G."/>
            <person name="Meyer J."/>
            <person name="Hill C.A."/>
            <person name="Birren B."/>
            <person name="Nene V."/>
            <person name="Collins F."/>
            <person name="Alarcon-Chaidez F."/>
            <person name="Wikel S."/>
            <person name="Strausberg R."/>
        </authorList>
    </citation>
    <scope>NUCLEOTIDE SEQUENCE [LARGE SCALE GENOMIC DNA]</scope>
    <source>
        <strain evidence="6">Wikel</strain>
        <strain evidence="4">Wikel colony</strain>
    </source>
</reference>
<dbReference type="Pfam" id="PF01757">
    <property type="entry name" value="Acyl_transf_3"/>
    <property type="match status" value="1"/>
</dbReference>
<dbReference type="EnsemblMetazoa" id="ISCW004911-RA">
    <property type="protein sequence ID" value="ISCW004911-PA"/>
    <property type="gene ID" value="ISCW004911"/>
</dbReference>
<feature type="domain" description="Nose resistant-to-fluoxetine protein N-terminal" evidence="3">
    <location>
        <begin position="1"/>
        <end position="139"/>
    </location>
</feature>
<dbReference type="OrthoDB" id="118951at2759"/>
<name>B7PJV6_IXOSC</name>
<dbReference type="EMBL" id="ABJB010896697">
    <property type="status" value="NOT_ANNOTATED_CDS"/>
    <property type="molecule type" value="Genomic_DNA"/>
</dbReference>
<accession>B7PJV6</accession>
<feature type="transmembrane region" description="Helical" evidence="2">
    <location>
        <begin position="207"/>
        <end position="227"/>
    </location>
</feature>
<keyword evidence="2" id="KW-1133">Transmembrane helix</keyword>
<dbReference type="AlphaFoldDB" id="B7PJV6"/>
<feature type="transmembrane region" description="Helical" evidence="2">
    <location>
        <begin position="311"/>
        <end position="331"/>
    </location>
</feature>
<dbReference type="InParanoid" id="B7PJV6"/>
<dbReference type="EMBL" id="ABJB010845651">
    <property type="status" value="NOT_ANNOTATED_CDS"/>
    <property type="molecule type" value="Genomic_DNA"/>
</dbReference>
<feature type="transmembrane region" description="Helical" evidence="2">
    <location>
        <begin position="491"/>
        <end position="509"/>
    </location>
</feature>
<dbReference type="FunCoup" id="B7PJV6">
    <property type="interactions" value="1"/>
</dbReference>
<protein>
    <recommendedName>
        <fullName evidence="3">Nose resistant-to-fluoxetine protein N-terminal domain-containing protein</fullName>
    </recommendedName>
</protein>
<dbReference type="EMBL" id="ABJB010124707">
    <property type="status" value="NOT_ANNOTATED_CDS"/>
    <property type="molecule type" value="Genomic_DNA"/>
</dbReference>
<evidence type="ECO:0000256" key="2">
    <source>
        <dbReference type="SAM" id="Phobius"/>
    </source>
</evidence>
<dbReference type="VEuPathDB" id="VectorBase:ISCW004911"/>
<feature type="transmembrane region" description="Helical" evidence="2">
    <location>
        <begin position="387"/>
        <end position="405"/>
    </location>
</feature>
<evidence type="ECO:0000313" key="6">
    <source>
        <dbReference type="Proteomes" id="UP000001555"/>
    </source>
</evidence>
<feature type="transmembrane region" description="Helical" evidence="2">
    <location>
        <begin position="417"/>
        <end position="438"/>
    </location>
</feature>
<dbReference type="PaxDb" id="6945-B7PJV6"/>
<dbReference type="Pfam" id="PF20146">
    <property type="entry name" value="NRF"/>
    <property type="match status" value="1"/>
</dbReference>